<evidence type="ECO:0000256" key="5">
    <source>
        <dbReference type="ARBA" id="ARBA00022989"/>
    </source>
</evidence>
<dbReference type="GO" id="GO:0015297">
    <property type="term" value="F:antiporter activity"/>
    <property type="evidence" value="ECO:0007669"/>
    <property type="project" value="UniProtKB-KW"/>
</dbReference>
<evidence type="ECO:0000313" key="39">
    <source>
        <dbReference type="Proteomes" id="UP000471216"/>
    </source>
</evidence>
<evidence type="ECO:0000256" key="2">
    <source>
        <dbReference type="ARBA" id="ARBA00022448"/>
    </source>
</evidence>
<dbReference type="Proteomes" id="UP001210126">
    <property type="component" value="Unassembled WGS sequence"/>
</dbReference>
<reference evidence="34 35" key="4">
    <citation type="journal article" date="2019" name="Nat. Med.">
        <title>A library of human gut bacterial isolates paired with longitudinal multiomics data enables mechanistic microbiome research.</title>
        <authorList>
            <person name="Poyet M."/>
            <person name="Groussin M."/>
            <person name="Gibbons S.M."/>
            <person name="Avila-Pacheco J."/>
            <person name="Jiang X."/>
            <person name="Kearney S.M."/>
            <person name="Perrotta A.R."/>
            <person name="Berdy B."/>
            <person name="Zhao S."/>
            <person name="Lieberman T.D."/>
            <person name="Swanson P.K."/>
            <person name="Smith M."/>
            <person name="Roesemann S."/>
            <person name="Alexander J.E."/>
            <person name="Rich S.A."/>
            <person name="Livny J."/>
            <person name="Vlamakis H."/>
            <person name="Clish C."/>
            <person name="Bullock K."/>
            <person name="Deik A."/>
            <person name="Scott J."/>
            <person name="Pierce K.A."/>
            <person name="Xavier R.J."/>
            <person name="Alm E.J."/>
        </authorList>
    </citation>
    <scope>NUCLEOTIDE SEQUENCE [LARGE SCALE GENOMIC DNA]</scope>
    <source>
        <strain evidence="21 39">BIOML-A10</strain>
        <strain evidence="19 37">BIOML-A11</strain>
        <strain evidence="23 34">BIOML-A2</strain>
        <strain evidence="24 36">BIOML-A20</strain>
        <strain evidence="22 35">BIOML-A32</strain>
        <strain evidence="20 38">BIOML-A9</strain>
    </source>
</reference>
<evidence type="ECO:0000313" key="18">
    <source>
        <dbReference type="EMBL" id="MDB9137965.1"/>
    </source>
</evidence>
<evidence type="ECO:0000313" key="40">
    <source>
        <dbReference type="Proteomes" id="UP000501982"/>
    </source>
</evidence>
<dbReference type="OMA" id="WRHLSDE"/>
<evidence type="ECO:0000256" key="9">
    <source>
        <dbReference type="ARBA" id="ARBA00023201"/>
    </source>
</evidence>
<evidence type="ECO:0000256" key="4">
    <source>
        <dbReference type="ARBA" id="ARBA00022692"/>
    </source>
</evidence>
<reference evidence="25" key="3">
    <citation type="journal article" date="2018" name="BMC Genomics">
        <title>Whole genome sequencing and function prediction of 133 gut anaerobes isolated from chicken caecum in pure cultures.</title>
        <authorList>
            <person name="Medvecky M."/>
            <person name="Cejkova D."/>
            <person name="Polansky O."/>
            <person name="Karasova D."/>
            <person name="Kubasova T."/>
            <person name="Cizek A."/>
            <person name="Rychlik I."/>
        </authorList>
    </citation>
    <scope>NUCLEOTIDE SEQUENCE</scope>
    <source>
        <strain evidence="25">An199</strain>
    </source>
</reference>
<evidence type="ECO:0000313" key="35">
    <source>
        <dbReference type="Proteomes" id="UP000441358"/>
    </source>
</evidence>
<evidence type="ECO:0000313" key="14">
    <source>
        <dbReference type="EMBL" id="CUO43920.1"/>
    </source>
</evidence>
<evidence type="ECO:0000313" key="34">
    <source>
        <dbReference type="Proteomes" id="UP000432516"/>
    </source>
</evidence>
<dbReference type="EMBL" id="WKMC01000001">
    <property type="protein sequence ID" value="MRZ49191.1"/>
    <property type="molecule type" value="Genomic_DNA"/>
</dbReference>
<sequence length="469" mass="52274">MFILMPVIFVLGILAIALEDKIKINKAAIALFMAISMWMILMFDAYNIFVERSSTIFQEFLTQNPEMASLPPHEQFINFISNRAIVYHLGNVSETLFFVMCSMLIVDIVDKHGGFRAVTGYIRTPNKRKLLWYISFATFFFSALLDNLAAAIVIMAVLRKLVPDRTDRLKYACMVIIAANAGGSWSPIGDVTTILLWVGKNISAMHQISHVFIPALVNMLVPLTIAHFWLFKKGSTLRVLSEEEQGDEYIPEIPNRSRRMIFVIGVLSLALVPVFQMVTNLPPFLGVLLGLVILWFYTDLMYSKLHMHESQKLRISQLLPNIDLATIFFFLGILMAVGALETSGQLGIMSAFLDKHVHEPYLISFVIGALSSCVDNVALVAATMGMYPIVEQVADLSPYAQFFVSDGGFWTFLAYCAVTGGSILIIGSATGVTVMGLEKIDFMYYTKRFSILALIGYCCGAGVYMLLFA</sequence>
<dbReference type="NCBIfam" id="NF038006">
    <property type="entry name" value="NhaD_1"/>
    <property type="match status" value="1"/>
</dbReference>
<dbReference type="OrthoDB" id="9772058at2"/>
<gene>
    <name evidence="16" type="primary">nhaD</name>
    <name evidence="25" type="ORF">B5F32_04690</name>
    <name evidence="14" type="ORF">ERS852380_02307</name>
    <name evidence="13" type="ORF">ERS852429_00583</name>
    <name evidence="15" type="ORF">ERS852560_00362</name>
    <name evidence="27" type="ORF">FSA05_10340</name>
    <name evidence="21" type="ORF">GKD54_00565</name>
    <name evidence="19" type="ORF">GKD58_00565</name>
    <name evidence="22" type="ORF">GKD66_02805</name>
    <name evidence="20" type="ORF">GKD67_01865</name>
    <name evidence="23" type="ORF">GKD68_02520</name>
    <name evidence="24" type="ORF">GKD70_17075</name>
    <name evidence="26" type="ORF">HHO38_04145</name>
    <name evidence="16" type="ORF">LI194_01160</name>
    <name evidence="28" type="ORF">P2T59_06430</name>
    <name evidence="17" type="ORF">PN599_00760</name>
    <name evidence="18" type="ORF">PN612_05490</name>
</gene>
<dbReference type="EMBL" id="WKNE01000002">
    <property type="protein sequence ID" value="MRZ53625.1"/>
    <property type="molecule type" value="Genomic_DNA"/>
</dbReference>
<evidence type="ECO:0000313" key="19">
    <source>
        <dbReference type="EMBL" id="MRY82775.1"/>
    </source>
</evidence>
<evidence type="ECO:0000256" key="1">
    <source>
        <dbReference type="ARBA" id="ARBA00004141"/>
    </source>
</evidence>
<dbReference type="EMBL" id="JAQMPJ010000001">
    <property type="protein sequence ID" value="MDB9003531.1"/>
    <property type="molecule type" value="Genomic_DNA"/>
</dbReference>
<keyword evidence="4 11" id="KW-0812">Transmembrane</keyword>
<dbReference type="EMBL" id="NFJX01000003">
    <property type="protein sequence ID" value="OUP21116.1"/>
    <property type="molecule type" value="Genomic_DNA"/>
</dbReference>
<evidence type="ECO:0000313" key="30">
    <source>
        <dbReference type="Proteomes" id="UP000095455"/>
    </source>
</evidence>
<dbReference type="Proteomes" id="UP000095455">
    <property type="component" value="Unassembled WGS sequence"/>
</dbReference>
<dbReference type="Proteomes" id="UP001198806">
    <property type="component" value="Unassembled WGS sequence"/>
</dbReference>
<keyword evidence="5 11" id="KW-1133">Transmembrane helix</keyword>
<evidence type="ECO:0000256" key="10">
    <source>
        <dbReference type="ARBA" id="ARBA00025753"/>
    </source>
</evidence>
<keyword evidence="2" id="KW-0813">Transport</keyword>
<dbReference type="EMBL" id="VOHW01000005">
    <property type="protein sequence ID" value="TWV61707.1"/>
    <property type="molecule type" value="Genomic_DNA"/>
</dbReference>
<keyword evidence="3" id="KW-0050">Antiport</keyword>
<reference evidence="28" key="9">
    <citation type="submission" date="2023-03" db="EMBL/GenBank/DDBJ databases">
        <title>Parabacteroides distasonis, a bacteria resistant against UC.</title>
        <authorList>
            <person name="Dai W."/>
        </authorList>
    </citation>
    <scope>NUCLEOTIDE SEQUENCE</scope>
    <source>
        <strain evidence="28">F1-28</strain>
    </source>
</reference>
<dbReference type="InterPro" id="IPR004680">
    <property type="entry name" value="Cit_transptr-like_dom"/>
</dbReference>
<evidence type="ECO:0000313" key="24">
    <source>
        <dbReference type="EMBL" id="MSB74976.1"/>
    </source>
</evidence>
<dbReference type="Proteomes" id="UP000461276">
    <property type="component" value="Unassembled WGS sequence"/>
</dbReference>
<evidence type="ECO:0000313" key="25">
    <source>
        <dbReference type="EMBL" id="OUP21116.1"/>
    </source>
</evidence>
<evidence type="ECO:0000256" key="3">
    <source>
        <dbReference type="ARBA" id="ARBA00022449"/>
    </source>
</evidence>
<evidence type="ECO:0000313" key="27">
    <source>
        <dbReference type="EMBL" id="TWV61707.1"/>
    </source>
</evidence>
<dbReference type="EMBL" id="CP051672">
    <property type="protein sequence ID" value="QJE27567.1"/>
    <property type="molecule type" value="Genomic_DNA"/>
</dbReference>
<dbReference type="GO" id="GO:0006814">
    <property type="term" value="P:sodium ion transport"/>
    <property type="evidence" value="ECO:0007669"/>
    <property type="project" value="UniProtKB-KW"/>
</dbReference>
<reference evidence="17" key="8">
    <citation type="submission" date="2023-01" db="EMBL/GenBank/DDBJ databases">
        <title>Human gut microbiome strain richness.</title>
        <authorList>
            <person name="Chen-Liaw A."/>
        </authorList>
    </citation>
    <scope>NUCLEOTIDE SEQUENCE</scope>
    <source>
        <strain evidence="18">D35st1_E5_D35t1_190705</strain>
        <strain evidence="17">RTP21484st1_E5_RTP21484_190118</strain>
    </source>
</reference>
<feature type="transmembrane region" description="Helical" evidence="11">
    <location>
        <begin position="260"/>
        <end position="278"/>
    </location>
</feature>
<evidence type="ECO:0000313" key="15">
    <source>
        <dbReference type="EMBL" id="CUP58787.1"/>
    </source>
</evidence>
<evidence type="ECO:0000256" key="6">
    <source>
        <dbReference type="ARBA" id="ARBA00023053"/>
    </source>
</evidence>
<evidence type="ECO:0000313" key="32">
    <source>
        <dbReference type="Proteomes" id="UP000195950"/>
    </source>
</evidence>
<accession>A0A173RLW7</accession>
<dbReference type="GO" id="GO:0016020">
    <property type="term" value="C:membrane"/>
    <property type="evidence" value="ECO:0007669"/>
    <property type="project" value="UniProtKB-SubCell"/>
</dbReference>
<dbReference type="EMBL" id="JAQMPX010000038">
    <property type="protein sequence ID" value="MDB9137965.1"/>
    <property type="molecule type" value="Genomic_DNA"/>
</dbReference>
<feature type="transmembrane region" description="Helical" evidence="11">
    <location>
        <begin position="208"/>
        <end position="231"/>
    </location>
</feature>
<dbReference type="Proteomes" id="UP000441609">
    <property type="component" value="Unassembled WGS sequence"/>
</dbReference>
<dbReference type="GeneID" id="93525565"/>
<dbReference type="EMBL" id="CYXP01000001">
    <property type="protein sequence ID" value="CUM78980.1"/>
    <property type="molecule type" value="Genomic_DNA"/>
</dbReference>
<evidence type="ECO:0000256" key="11">
    <source>
        <dbReference type="SAM" id="Phobius"/>
    </source>
</evidence>
<comment type="similarity">
    <text evidence="10">Belongs to the NhaD Na(+)/H(+) (TC 2.A.62) antiporter family.</text>
</comment>
<dbReference type="Proteomes" id="UP001211522">
    <property type="component" value="Unassembled WGS sequence"/>
</dbReference>
<dbReference type="Proteomes" id="UP000095591">
    <property type="component" value="Unassembled WGS sequence"/>
</dbReference>
<organism evidence="13 31">
    <name type="scientific">Parabacteroides distasonis</name>
    <dbReference type="NCBI Taxonomy" id="823"/>
    <lineage>
        <taxon>Bacteria</taxon>
        <taxon>Pseudomonadati</taxon>
        <taxon>Bacteroidota</taxon>
        <taxon>Bacteroidia</taxon>
        <taxon>Bacteroidales</taxon>
        <taxon>Tannerellaceae</taxon>
        <taxon>Parabacteroides</taxon>
    </lineage>
</organism>
<dbReference type="EMBL" id="JAJCNI010000001">
    <property type="protein sequence ID" value="MCB6516407.1"/>
    <property type="molecule type" value="Genomic_DNA"/>
</dbReference>
<evidence type="ECO:0000256" key="7">
    <source>
        <dbReference type="ARBA" id="ARBA00023065"/>
    </source>
</evidence>
<protein>
    <submittedName>
        <fullName evidence="13">Na+/H+ antiporter, NhaD family</fullName>
    </submittedName>
    <submittedName>
        <fullName evidence="16 19">Sodium:proton antiporter</fullName>
    </submittedName>
</protein>
<dbReference type="Proteomes" id="UP000095332">
    <property type="component" value="Unassembled WGS sequence"/>
</dbReference>
<evidence type="ECO:0000313" key="16">
    <source>
        <dbReference type="EMBL" id="MCB6516407.1"/>
    </source>
</evidence>
<reference evidence="32" key="2">
    <citation type="submission" date="2017-04" db="EMBL/GenBank/DDBJ databases">
        <title>Function of individual gut microbiota members based on whole genome sequencing of pure cultures obtained from chicken caecum.</title>
        <authorList>
            <person name="Medvecky M."/>
            <person name="Cejkova D."/>
            <person name="Polansky O."/>
            <person name="Karasova D."/>
            <person name="Kubasova T."/>
            <person name="Cizek A."/>
            <person name="Rychlik I."/>
        </authorList>
    </citation>
    <scope>NUCLEOTIDE SEQUENCE [LARGE SCALE GENOMIC DNA]</scope>
    <source>
        <strain evidence="32">An199</strain>
    </source>
</reference>
<feature type="transmembrane region" description="Helical" evidence="11">
    <location>
        <begin position="169"/>
        <end position="188"/>
    </location>
</feature>
<evidence type="ECO:0000313" key="13">
    <source>
        <dbReference type="EMBL" id="CUM78980.1"/>
    </source>
</evidence>
<evidence type="ECO:0000313" key="22">
    <source>
        <dbReference type="EMBL" id="MRZ49191.1"/>
    </source>
</evidence>
<dbReference type="EMBL" id="WKMW01000001">
    <property type="protein sequence ID" value="MRY82775.1"/>
    <property type="molecule type" value="Genomic_DNA"/>
</dbReference>
<reference evidence="27 33" key="5">
    <citation type="submission" date="2019-07" db="EMBL/GenBank/DDBJ databases">
        <title>Genome sequencing of Parabacteroides distasonis iSURF_7.</title>
        <authorList>
            <person name="Degefu H.N."/>
            <person name="Ruoff K.L."/>
            <person name="Price C.E."/>
            <person name="Valls R.A."/>
            <person name="O'Toole G.A."/>
        </authorList>
    </citation>
    <scope>NUCLEOTIDE SEQUENCE [LARGE SCALE GENOMIC DNA]</scope>
    <source>
        <strain evidence="27 33">CFPLTA003_1B</strain>
    </source>
</reference>
<dbReference type="EMBL" id="CP120353">
    <property type="protein sequence ID" value="WET65620.1"/>
    <property type="molecule type" value="Genomic_DNA"/>
</dbReference>
<evidence type="ECO:0000313" key="28">
    <source>
        <dbReference type="EMBL" id="WET65620.1"/>
    </source>
</evidence>
<dbReference type="Proteomes" id="UP000450599">
    <property type="component" value="Unassembled WGS sequence"/>
</dbReference>
<dbReference type="Proteomes" id="UP000432516">
    <property type="component" value="Unassembled WGS sequence"/>
</dbReference>
<dbReference type="EMBL" id="CYYK01000007">
    <property type="protein sequence ID" value="CUO43920.1"/>
    <property type="molecule type" value="Genomic_DNA"/>
</dbReference>
<dbReference type="Proteomes" id="UP000501982">
    <property type="component" value="Chromosome"/>
</dbReference>
<evidence type="ECO:0000313" key="33">
    <source>
        <dbReference type="Proteomes" id="UP000315827"/>
    </source>
</evidence>
<feature type="transmembrane region" description="Helical" evidence="11">
    <location>
        <begin position="412"/>
        <end position="437"/>
    </location>
</feature>
<feature type="domain" description="Citrate transporter-like" evidence="12">
    <location>
        <begin position="18"/>
        <end position="398"/>
    </location>
</feature>
<comment type="subcellular location">
    <subcellularLocation>
        <location evidence="1">Membrane</location>
        <topology evidence="1">Multi-pass membrane protein</topology>
    </subcellularLocation>
</comment>
<dbReference type="InterPro" id="IPR045016">
    <property type="entry name" value="NhaD-like"/>
</dbReference>
<evidence type="ECO:0000313" key="20">
    <source>
        <dbReference type="EMBL" id="MRY92003.1"/>
    </source>
</evidence>
<dbReference type="RefSeq" id="WP_005856736.1">
    <property type="nucleotide sequence ID" value="NZ_BAABYH010000001.1"/>
</dbReference>
<feature type="transmembrane region" description="Helical" evidence="11">
    <location>
        <begin position="449"/>
        <end position="467"/>
    </location>
</feature>
<dbReference type="EMBL" id="WKMX01000001">
    <property type="protein sequence ID" value="MRZ04728.1"/>
    <property type="molecule type" value="Genomic_DNA"/>
</dbReference>
<feature type="transmembrane region" description="Helical" evidence="11">
    <location>
        <begin position="322"/>
        <end position="340"/>
    </location>
</feature>
<reference evidence="29 30" key="1">
    <citation type="submission" date="2015-09" db="EMBL/GenBank/DDBJ databases">
        <authorList>
            <consortium name="Pathogen Informatics"/>
        </authorList>
    </citation>
    <scope>NUCLEOTIDE SEQUENCE [LARGE SCALE GENOMIC DNA]</scope>
    <source>
        <strain evidence="14 30">2789STDY5608822</strain>
        <strain evidence="13 31">2789STDY5608872</strain>
        <strain evidence="15 29">2789STDY5834948</strain>
    </source>
</reference>
<dbReference type="PANTHER" id="PTHR43269:SF2">
    <property type="entry name" value="SODIUM_PROTON ANTIPORTER 1-RELATED"/>
    <property type="match status" value="1"/>
</dbReference>
<reference evidence="16" key="7">
    <citation type="submission" date="2021-10" db="EMBL/GenBank/DDBJ databases">
        <title>Collection of gut derived symbiotic bacterial strains cultured from healthy donors.</title>
        <authorList>
            <person name="Lin H."/>
            <person name="Littmann E."/>
            <person name="Kohout C."/>
            <person name="Pamer E.G."/>
        </authorList>
    </citation>
    <scope>NUCLEOTIDE SEQUENCE</scope>
    <source>
        <strain evidence="16">DFI.2.94</strain>
    </source>
</reference>
<dbReference type="Pfam" id="PF03600">
    <property type="entry name" value="CitMHS"/>
    <property type="match status" value="1"/>
</dbReference>
<evidence type="ECO:0000313" key="23">
    <source>
        <dbReference type="EMBL" id="MRZ53625.1"/>
    </source>
</evidence>
<dbReference type="Proteomes" id="UP000315827">
    <property type="component" value="Unassembled WGS sequence"/>
</dbReference>
<evidence type="ECO:0000313" key="37">
    <source>
        <dbReference type="Proteomes" id="UP000450599"/>
    </source>
</evidence>
<evidence type="ECO:0000313" key="21">
    <source>
        <dbReference type="EMBL" id="MRZ04728.1"/>
    </source>
</evidence>
<feature type="transmembrane region" description="Helical" evidence="11">
    <location>
        <begin position="130"/>
        <end position="157"/>
    </location>
</feature>
<dbReference type="AlphaFoldDB" id="A0A173RLW7"/>
<evidence type="ECO:0000313" key="29">
    <source>
        <dbReference type="Proteomes" id="UP000095332"/>
    </source>
</evidence>
<dbReference type="EMBL" id="WKMY01000001">
    <property type="protein sequence ID" value="MRY92003.1"/>
    <property type="molecule type" value="Genomic_DNA"/>
</dbReference>
<dbReference type="Proteomes" id="UP001221009">
    <property type="component" value="Chromosome"/>
</dbReference>
<feature type="transmembrane region" description="Helical" evidence="11">
    <location>
        <begin position="284"/>
        <end position="302"/>
    </location>
</feature>
<keyword evidence="7" id="KW-0406">Ion transport</keyword>
<reference evidence="26 40" key="6">
    <citation type="submission" date="2020-04" db="EMBL/GenBank/DDBJ databases">
        <title>Complete Genomes and Methylome analysis of CBBP consortium that reverse antibiotic-induced susceptibility to vancomycin-resistant Enterococcus faecium infection.</title>
        <authorList>
            <person name="Fomenkov A."/>
            <person name="Zhang Z."/>
            <person name="Pamer E."/>
            <person name="Roberts R.J."/>
        </authorList>
    </citation>
    <scope>NUCLEOTIDE SEQUENCE [LARGE SCALE GENOMIC DNA]</scope>
    <source>
        <strain evidence="40">CBBP</strain>
        <strain evidence="26">CBBP-1</strain>
    </source>
</reference>
<evidence type="ECO:0000259" key="12">
    <source>
        <dbReference type="Pfam" id="PF03600"/>
    </source>
</evidence>
<dbReference type="Proteomes" id="UP000471216">
    <property type="component" value="Unassembled WGS sequence"/>
</dbReference>
<feature type="transmembrane region" description="Helical" evidence="11">
    <location>
        <begin position="85"/>
        <end position="106"/>
    </location>
</feature>
<dbReference type="Proteomes" id="UP000195950">
    <property type="component" value="Unassembled WGS sequence"/>
</dbReference>
<evidence type="ECO:0000256" key="8">
    <source>
        <dbReference type="ARBA" id="ARBA00023136"/>
    </source>
</evidence>
<evidence type="ECO:0000313" key="26">
    <source>
        <dbReference type="EMBL" id="QJE27567.1"/>
    </source>
</evidence>
<keyword evidence="6" id="KW-0915">Sodium</keyword>
<proteinExistence type="inferred from homology"/>
<evidence type="ECO:0000313" key="38">
    <source>
        <dbReference type="Proteomes" id="UP000461276"/>
    </source>
</evidence>
<dbReference type="EMBL" id="WKMO01000017">
    <property type="protein sequence ID" value="MSB74976.1"/>
    <property type="molecule type" value="Genomic_DNA"/>
</dbReference>
<keyword evidence="9" id="KW-0739">Sodium transport</keyword>
<dbReference type="PANTHER" id="PTHR43269">
    <property type="entry name" value="SODIUM/PROTON ANTIPORTER 1-RELATED"/>
    <property type="match status" value="1"/>
</dbReference>
<evidence type="ECO:0000313" key="17">
    <source>
        <dbReference type="EMBL" id="MDB9003531.1"/>
    </source>
</evidence>
<dbReference type="EMBL" id="CZBM01000001">
    <property type="protein sequence ID" value="CUP58787.1"/>
    <property type="molecule type" value="Genomic_DNA"/>
</dbReference>
<feature type="transmembrane region" description="Helical" evidence="11">
    <location>
        <begin position="27"/>
        <end position="49"/>
    </location>
</feature>
<evidence type="ECO:0000313" key="36">
    <source>
        <dbReference type="Proteomes" id="UP000441609"/>
    </source>
</evidence>
<name>A0A173RLW7_PARDI</name>
<keyword evidence="8 11" id="KW-0472">Membrane</keyword>
<evidence type="ECO:0000313" key="31">
    <source>
        <dbReference type="Proteomes" id="UP000095591"/>
    </source>
</evidence>
<dbReference type="Proteomes" id="UP000441358">
    <property type="component" value="Unassembled WGS sequence"/>
</dbReference>